<dbReference type="SUPFAM" id="SSF82784">
    <property type="entry name" value="OsmC-like"/>
    <property type="match status" value="1"/>
</dbReference>
<dbReference type="AlphaFoldDB" id="A0A3D9ZHK2"/>
<dbReference type="InterPro" id="IPR019953">
    <property type="entry name" value="OHR"/>
</dbReference>
<comment type="caution">
    <text evidence="2">The sequence shown here is derived from an EMBL/GenBank/DDBJ whole genome shotgun (WGS) entry which is preliminary data.</text>
</comment>
<dbReference type="Gene3D" id="2.20.25.10">
    <property type="match status" value="1"/>
</dbReference>
<evidence type="ECO:0000256" key="1">
    <source>
        <dbReference type="ARBA" id="ARBA00007378"/>
    </source>
</evidence>
<comment type="similarity">
    <text evidence="1">Belongs to the OsmC/Ohr family.</text>
</comment>
<dbReference type="RefSeq" id="WP_116067590.1">
    <property type="nucleotide sequence ID" value="NZ_BONB01000013.1"/>
</dbReference>
<keyword evidence="3" id="KW-1185">Reference proteome</keyword>
<dbReference type="Gene3D" id="3.30.300.20">
    <property type="match status" value="1"/>
</dbReference>
<dbReference type="NCBIfam" id="TIGR03561">
    <property type="entry name" value="organ_hyd_perox"/>
    <property type="match status" value="1"/>
</dbReference>
<dbReference type="InterPro" id="IPR003718">
    <property type="entry name" value="OsmC/Ohr_fam"/>
</dbReference>
<dbReference type="InterPro" id="IPR036102">
    <property type="entry name" value="OsmC/Ohrsf"/>
</dbReference>
<sequence length="145" mass="14792">MAKVLYTAEAHVAGGRTNGHGRTSDGALEVDLRAPAEMGGEGGGTNPEQLFAVGYAACFESALAGAARRAHIEAGDAEIDSKVSLLPTGTGGFVLAVELDVTLPSITDEAQAVDLVRTAHSICPYSNATRGNIDVTLTANGKPVE</sequence>
<evidence type="ECO:0000313" key="2">
    <source>
        <dbReference type="EMBL" id="REF95994.1"/>
    </source>
</evidence>
<dbReference type="EMBL" id="QUMQ01000001">
    <property type="protein sequence ID" value="REF95994.1"/>
    <property type="molecule type" value="Genomic_DNA"/>
</dbReference>
<dbReference type="PANTHER" id="PTHR33797">
    <property type="entry name" value="ORGANIC HYDROPEROXIDE RESISTANCE PROTEIN-LIKE"/>
    <property type="match status" value="1"/>
</dbReference>
<proteinExistence type="inferred from homology"/>
<protein>
    <submittedName>
        <fullName evidence="2">Ohr subfamily peroxiredoxin</fullName>
    </submittedName>
</protein>
<accession>A0A3D9ZHK2</accession>
<reference evidence="2 3" key="1">
    <citation type="submission" date="2018-08" db="EMBL/GenBank/DDBJ databases">
        <title>Sequencing the genomes of 1000 actinobacteria strains.</title>
        <authorList>
            <person name="Klenk H.-P."/>
        </authorList>
    </citation>
    <scope>NUCLEOTIDE SEQUENCE [LARGE SCALE GENOMIC DNA]</scope>
    <source>
        <strain evidence="2 3">DSM 44099</strain>
    </source>
</reference>
<dbReference type="GO" id="GO:0006979">
    <property type="term" value="P:response to oxidative stress"/>
    <property type="evidence" value="ECO:0007669"/>
    <property type="project" value="InterPro"/>
</dbReference>
<dbReference type="PANTHER" id="PTHR33797:SF2">
    <property type="entry name" value="ORGANIC HYDROPEROXIDE RESISTANCE PROTEIN-LIKE"/>
    <property type="match status" value="1"/>
</dbReference>
<evidence type="ECO:0000313" key="3">
    <source>
        <dbReference type="Proteomes" id="UP000256913"/>
    </source>
</evidence>
<name>A0A3D9ZHK2_9ACTN</name>
<dbReference type="Proteomes" id="UP000256913">
    <property type="component" value="Unassembled WGS sequence"/>
</dbReference>
<gene>
    <name evidence="2" type="ORF">DFJ67_1959</name>
</gene>
<dbReference type="OrthoDB" id="9797508at2"/>
<organism evidence="2 3">
    <name type="scientific">Asanoa ferruginea</name>
    <dbReference type="NCBI Taxonomy" id="53367"/>
    <lineage>
        <taxon>Bacteria</taxon>
        <taxon>Bacillati</taxon>
        <taxon>Actinomycetota</taxon>
        <taxon>Actinomycetes</taxon>
        <taxon>Micromonosporales</taxon>
        <taxon>Micromonosporaceae</taxon>
        <taxon>Asanoa</taxon>
    </lineage>
</organism>
<dbReference type="Pfam" id="PF02566">
    <property type="entry name" value="OsmC"/>
    <property type="match status" value="1"/>
</dbReference>
<dbReference type="InterPro" id="IPR015946">
    <property type="entry name" value="KH_dom-like_a/b"/>
</dbReference>